<evidence type="ECO:0000259" key="2">
    <source>
        <dbReference type="Pfam" id="PF26592"/>
    </source>
</evidence>
<accession>A0A6C0UUF8</accession>
<protein>
    <submittedName>
        <fullName evidence="4">Uncharacterized protein</fullName>
    </submittedName>
</protein>
<keyword evidence="1" id="KW-1133">Transmembrane helix</keyword>
<dbReference type="Proteomes" id="UP000465667">
    <property type="component" value="Chromosome"/>
</dbReference>
<dbReference type="EMBL" id="CP048738">
    <property type="protein sequence ID" value="QIB79122.1"/>
    <property type="molecule type" value="Genomic_DNA"/>
</dbReference>
<dbReference type="AlphaFoldDB" id="A0A6C0UUF8"/>
<feature type="transmembrane region" description="Helical" evidence="1">
    <location>
        <begin position="30"/>
        <end position="48"/>
    </location>
</feature>
<keyword evidence="1" id="KW-0472">Membrane</keyword>
<dbReference type="GeneID" id="80787661"/>
<reference evidence="4 5" key="1">
    <citation type="submission" date="2020-02" db="EMBL/GenBank/DDBJ databases">
        <title>Whole genome sequence of Haloferax alexandrinus pws1.</title>
        <authorList>
            <person name="Verma D.K."/>
            <person name="Gopal K."/>
            <person name="Prasad E.S."/>
        </authorList>
    </citation>
    <scope>NUCLEOTIDE SEQUENCE [LARGE SCALE GENOMIC DNA]</scope>
    <source>
        <strain evidence="5">wsp1</strain>
    </source>
</reference>
<evidence type="ECO:0000313" key="5">
    <source>
        <dbReference type="Proteomes" id="UP000465667"/>
    </source>
</evidence>
<dbReference type="KEGG" id="hale:G3A49_13715"/>
<feature type="transmembrane region" description="Helical" evidence="1">
    <location>
        <begin position="54"/>
        <end position="74"/>
    </location>
</feature>
<proteinExistence type="predicted"/>
<dbReference type="RefSeq" id="WP_006601193.1">
    <property type="nucleotide sequence ID" value="NZ_CP048738.1"/>
</dbReference>
<feature type="domain" description="PrgI-like" evidence="2">
    <location>
        <begin position="21"/>
        <end position="95"/>
    </location>
</feature>
<evidence type="ECO:0000313" key="4">
    <source>
        <dbReference type="EMBL" id="QIB79122.1"/>
    </source>
</evidence>
<evidence type="ECO:0000259" key="3">
    <source>
        <dbReference type="Pfam" id="PF26593"/>
    </source>
</evidence>
<dbReference type="InterPro" id="IPR058596">
    <property type="entry name" value="TraC-like_dom"/>
</dbReference>
<dbReference type="Pfam" id="PF26593">
    <property type="entry name" value="TraC-like"/>
    <property type="match status" value="1"/>
</dbReference>
<sequence length="371" mass="41696">MSTDSDAAERRIMDEFGEASRIPGLNIEEGDVGVLIAFPLLGLFIAGLTGLDSLAVPLIAGGVGLGAAVVYVAPDHRTAWAWAKDVSRFAMRPRRTFSAPTATVTQGAVRNEGGLANYTPFKPDERTQDLTNIERAWPGVGAIQRSDGVMEAFIEVNPGNMDFAMSDEWASLHAAGAEFANKELDSKLKFHATTRSFPVEQLTANIEQRLSDDDVTQNPVFRELLEEYRETRPQAMRNRGTQQIRFFIGVEVSPLEVYDRFRDEQTPAEKLTEIPGLGFLFNPFVTRREDLSKAEERGRLFERLETRITNIESGFIQQASGWSARRLSTVELFVLTMDFWNGHEHDYDNPRRVIRDQPIIGRSRREDDLDA</sequence>
<keyword evidence="1" id="KW-0812">Transmembrane</keyword>
<name>A0A6C0UUF8_HALVO</name>
<dbReference type="InterPro" id="IPR058597">
    <property type="entry name" value="PrgI-like_dom"/>
</dbReference>
<evidence type="ECO:0000256" key="1">
    <source>
        <dbReference type="SAM" id="Phobius"/>
    </source>
</evidence>
<organism evidence="4 5">
    <name type="scientific">Haloferax volcanii</name>
    <name type="common">Halobacterium volcanii</name>
    <dbReference type="NCBI Taxonomy" id="2246"/>
    <lineage>
        <taxon>Archaea</taxon>
        <taxon>Methanobacteriati</taxon>
        <taxon>Methanobacteriota</taxon>
        <taxon>Stenosarchaea group</taxon>
        <taxon>Halobacteria</taxon>
        <taxon>Halobacteriales</taxon>
        <taxon>Haloferacaceae</taxon>
        <taxon>Haloferax</taxon>
    </lineage>
</organism>
<feature type="domain" description="TraC-like" evidence="3">
    <location>
        <begin position="134"/>
        <end position="342"/>
    </location>
</feature>
<gene>
    <name evidence="4" type="ORF">G3A49_13715</name>
</gene>
<dbReference type="Pfam" id="PF26592">
    <property type="entry name" value="PrgI_like"/>
    <property type="match status" value="1"/>
</dbReference>